<dbReference type="EMBL" id="JAEMHM010000004">
    <property type="protein sequence ID" value="MBJ6724310.1"/>
    <property type="molecule type" value="Genomic_DNA"/>
</dbReference>
<keyword evidence="1" id="KW-1133">Transmembrane helix</keyword>
<evidence type="ECO:0000313" key="3">
    <source>
        <dbReference type="EMBL" id="MBJ6724310.1"/>
    </source>
</evidence>
<keyword evidence="1" id="KW-0472">Membrane</keyword>
<name>A0A8J7JKY4_9BACT</name>
<evidence type="ECO:0000256" key="1">
    <source>
        <dbReference type="SAM" id="Phobius"/>
    </source>
</evidence>
<dbReference type="GO" id="GO:0016301">
    <property type="term" value="F:kinase activity"/>
    <property type="evidence" value="ECO:0007669"/>
    <property type="project" value="UniProtKB-KW"/>
</dbReference>
<feature type="domain" description="Histidine kinase/HSP90-like ATPase" evidence="2">
    <location>
        <begin position="270"/>
        <end position="381"/>
    </location>
</feature>
<dbReference type="InterPro" id="IPR003594">
    <property type="entry name" value="HATPase_dom"/>
</dbReference>
<keyword evidence="1" id="KW-0812">Transmembrane</keyword>
<feature type="transmembrane region" description="Helical" evidence="1">
    <location>
        <begin position="63"/>
        <end position="81"/>
    </location>
</feature>
<feature type="transmembrane region" description="Helical" evidence="1">
    <location>
        <begin position="88"/>
        <end position="106"/>
    </location>
</feature>
<feature type="transmembrane region" description="Helical" evidence="1">
    <location>
        <begin position="112"/>
        <end position="132"/>
    </location>
</feature>
<dbReference type="Gene3D" id="3.30.565.10">
    <property type="entry name" value="Histidine kinase-like ATPase, C-terminal domain"/>
    <property type="match status" value="1"/>
</dbReference>
<dbReference type="Proteomes" id="UP000636888">
    <property type="component" value="Unassembled WGS sequence"/>
</dbReference>
<reference evidence="3" key="1">
    <citation type="submission" date="2020-12" db="EMBL/GenBank/DDBJ databases">
        <title>Geomonas sp. Red875, isolated from river sediment.</title>
        <authorList>
            <person name="Xu Z."/>
            <person name="Zhang Z."/>
            <person name="Masuda Y."/>
            <person name="Itoh H."/>
            <person name="Senoo K."/>
        </authorList>
    </citation>
    <scope>NUCLEOTIDE SEQUENCE</scope>
    <source>
        <strain evidence="3">Red875</strain>
    </source>
</reference>
<dbReference type="InterPro" id="IPR036890">
    <property type="entry name" value="HATPase_C_sf"/>
</dbReference>
<accession>A0A8J7JKY4</accession>
<comment type="caution">
    <text evidence="3">The sequence shown here is derived from an EMBL/GenBank/DDBJ whole genome shotgun (WGS) entry which is preliminary data.</text>
</comment>
<gene>
    <name evidence="3" type="ORF">JFN93_06295</name>
</gene>
<evidence type="ECO:0000313" key="4">
    <source>
        <dbReference type="Proteomes" id="UP000636888"/>
    </source>
</evidence>
<feature type="transmembrane region" description="Helical" evidence="1">
    <location>
        <begin position="6"/>
        <end position="26"/>
    </location>
</feature>
<proteinExistence type="predicted"/>
<keyword evidence="3" id="KW-0808">Transferase</keyword>
<dbReference type="RefSeq" id="WP_199383145.1">
    <property type="nucleotide sequence ID" value="NZ_JAEMHM010000004.1"/>
</dbReference>
<dbReference type="SUPFAM" id="SSF55874">
    <property type="entry name" value="ATPase domain of HSP90 chaperone/DNA topoisomerase II/histidine kinase"/>
    <property type="match status" value="1"/>
</dbReference>
<dbReference type="SMART" id="SM00387">
    <property type="entry name" value="HATPase_c"/>
    <property type="match status" value="1"/>
</dbReference>
<keyword evidence="4" id="KW-1185">Reference proteome</keyword>
<organism evidence="3 4">
    <name type="scientific">Geomesophilobacter sediminis</name>
    <dbReference type="NCBI Taxonomy" id="2798584"/>
    <lineage>
        <taxon>Bacteria</taxon>
        <taxon>Pseudomonadati</taxon>
        <taxon>Thermodesulfobacteriota</taxon>
        <taxon>Desulfuromonadia</taxon>
        <taxon>Geobacterales</taxon>
        <taxon>Geobacteraceae</taxon>
        <taxon>Geomesophilobacter</taxon>
    </lineage>
</organism>
<evidence type="ECO:0000259" key="2">
    <source>
        <dbReference type="SMART" id="SM00387"/>
    </source>
</evidence>
<protein>
    <submittedName>
        <fullName evidence="3">Sensor histidine kinase</fullName>
    </submittedName>
</protein>
<keyword evidence="3" id="KW-0418">Kinase</keyword>
<dbReference type="AlphaFoldDB" id="A0A8J7JKY4"/>
<sequence>MVRSLNRAFSTNLIIGASIALFVWFLKESALLEFILATTARCSAWLCLFLARNRFEYAPSAPSVASDLVSIVAGALIWTYVRSVRRRLLSVASLALMLIPVSVVVYRREHIILTSVLVVAGIAAAIALEAFSDLLSRQIHTRLLDEKKEGEFAILGHLSHNVRPNLQIARSPIAAVRDFLAERGIGAEALALRLDGSLETVGEALEKALLSLDQIGAILENTKQLVTQQIRAEEFGPAALVPLLLREVAPLYAGRLRVRVLGREQLTARVHRASFVEAINNLVRNAEMHGFAGLDREPELVFEVRETRRTVRIDYTNNGKPFPANLSAKDFLSYGKKSSDSPGDGLGGAWIGKMVEAHHGSFEIIRDHHPLHFRIILPKGGSC</sequence>